<proteinExistence type="predicted"/>
<organism evidence="1">
    <name type="scientific">Schizaphis graminum</name>
    <name type="common">Green bug aphid</name>
    <dbReference type="NCBI Taxonomy" id="13262"/>
    <lineage>
        <taxon>Eukaryota</taxon>
        <taxon>Metazoa</taxon>
        <taxon>Ecdysozoa</taxon>
        <taxon>Arthropoda</taxon>
        <taxon>Hexapoda</taxon>
        <taxon>Insecta</taxon>
        <taxon>Pterygota</taxon>
        <taxon>Neoptera</taxon>
        <taxon>Paraneoptera</taxon>
        <taxon>Hemiptera</taxon>
        <taxon>Sternorrhyncha</taxon>
        <taxon>Aphidomorpha</taxon>
        <taxon>Aphidoidea</taxon>
        <taxon>Aphididae</taxon>
        <taxon>Aphidini</taxon>
        <taxon>Schizaphis</taxon>
    </lineage>
</organism>
<accession>A0A2S2NH96</accession>
<dbReference type="EMBL" id="GGMR01003928">
    <property type="protein sequence ID" value="MBY16547.1"/>
    <property type="molecule type" value="Transcribed_RNA"/>
</dbReference>
<dbReference type="AlphaFoldDB" id="A0A2S2NH96"/>
<dbReference type="PANTHER" id="PTHR33053">
    <property type="entry name" value="PROTEIN, PUTATIVE-RELATED"/>
    <property type="match status" value="1"/>
</dbReference>
<reference evidence="1" key="1">
    <citation type="submission" date="2018-04" db="EMBL/GenBank/DDBJ databases">
        <title>Transcriptome of Schizaphis graminum biotype I.</title>
        <authorList>
            <person name="Scully E.D."/>
            <person name="Geib S.M."/>
            <person name="Palmer N.A."/>
            <person name="Koch K."/>
            <person name="Bradshaw J."/>
            <person name="Heng-Moss T."/>
            <person name="Sarath G."/>
        </authorList>
    </citation>
    <scope>NUCLEOTIDE SEQUENCE</scope>
</reference>
<protein>
    <submittedName>
        <fullName evidence="1">Uncharacterized protein</fullName>
    </submittedName>
</protein>
<evidence type="ECO:0000313" key="1">
    <source>
        <dbReference type="EMBL" id="MBY16547.1"/>
    </source>
</evidence>
<name>A0A2S2NH96_SCHGA</name>
<gene>
    <name evidence="1" type="ORF">g.79388</name>
</gene>
<sequence>MSDSEDVVGVVELRTLHPHNQISSRQLRRRMQSQVKVVNSVLFPDKNLSITHNQTKHNSYEMPIEFNTNTLNIDNSSNSIHAVGSLCNQMIDSSIKQPSHCINFLNSINVSQFQEVQPISNFEFDQISFKKKLAEWAVNNGISHTSLRNLLSILKTHSCFHDLPIDSRTLLNTPRSVNIKEINHGLYWHYGLKRGILSLININKIFHNATTIELMIGIDGLPISKSSGSQLWPVLGSIIGYNEVFVIGIYHSYSKKPESCEQFLNDFIEEAIDIVNNGLLYNNKKHPCQIKILCADAPAKSFILGVKGHTGYASCTKCWDEGKNIERRICFSHVSGRKRTDEEFVLKSDT</sequence>